<proteinExistence type="predicted"/>
<dbReference type="EMBL" id="CM044704">
    <property type="protein sequence ID" value="KAI5669082.1"/>
    <property type="molecule type" value="Genomic_DNA"/>
</dbReference>
<sequence>MGITFGWKGMVFNMSPDRALLVRLDSDRFFRAGSRPGPTCGHPSQQTHVEAPTAGSVILAGIPLKLGTYEFLRFSIPMFPKVALSSTPFIYTSSAIAMIYTSSTNLRHIDRKKIIAYSSVAHTNLVTIGMFSPAAGVSSPIFSYGHTQGQNMCAGRSTYQPTSNRGENIACRKTLPSVQKAKDP</sequence>
<name>A0ACC0B8Z7_CATRO</name>
<keyword evidence="2" id="KW-1185">Reference proteome</keyword>
<organism evidence="1 2">
    <name type="scientific">Catharanthus roseus</name>
    <name type="common">Madagascar periwinkle</name>
    <name type="synonym">Vinca rosea</name>
    <dbReference type="NCBI Taxonomy" id="4058"/>
    <lineage>
        <taxon>Eukaryota</taxon>
        <taxon>Viridiplantae</taxon>
        <taxon>Streptophyta</taxon>
        <taxon>Embryophyta</taxon>
        <taxon>Tracheophyta</taxon>
        <taxon>Spermatophyta</taxon>
        <taxon>Magnoliopsida</taxon>
        <taxon>eudicotyledons</taxon>
        <taxon>Gunneridae</taxon>
        <taxon>Pentapetalae</taxon>
        <taxon>asterids</taxon>
        <taxon>lamiids</taxon>
        <taxon>Gentianales</taxon>
        <taxon>Apocynaceae</taxon>
        <taxon>Rauvolfioideae</taxon>
        <taxon>Vinceae</taxon>
        <taxon>Catharanthinae</taxon>
        <taxon>Catharanthus</taxon>
    </lineage>
</organism>
<gene>
    <name evidence="1" type="ORF">M9H77_18935</name>
</gene>
<comment type="caution">
    <text evidence="1">The sequence shown here is derived from an EMBL/GenBank/DDBJ whole genome shotgun (WGS) entry which is preliminary data.</text>
</comment>
<evidence type="ECO:0000313" key="1">
    <source>
        <dbReference type="EMBL" id="KAI5669082.1"/>
    </source>
</evidence>
<reference evidence="2" key="1">
    <citation type="journal article" date="2023" name="Nat. Plants">
        <title>Single-cell RNA sequencing provides a high-resolution roadmap for understanding the multicellular compartmentation of specialized metabolism.</title>
        <authorList>
            <person name="Sun S."/>
            <person name="Shen X."/>
            <person name="Li Y."/>
            <person name="Li Y."/>
            <person name="Wang S."/>
            <person name="Li R."/>
            <person name="Zhang H."/>
            <person name="Shen G."/>
            <person name="Guo B."/>
            <person name="Wei J."/>
            <person name="Xu J."/>
            <person name="St-Pierre B."/>
            <person name="Chen S."/>
            <person name="Sun C."/>
        </authorList>
    </citation>
    <scope>NUCLEOTIDE SEQUENCE [LARGE SCALE GENOMIC DNA]</scope>
</reference>
<accession>A0ACC0B8Z7</accession>
<dbReference type="Proteomes" id="UP001060085">
    <property type="component" value="Linkage Group LG04"/>
</dbReference>
<evidence type="ECO:0000313" key="2">
    <source>
        <dbReference type="Proteomes" id="UP001060085"/>
    </source>
</evidence>
<protein>
    <submittedName>
        <fullName evidence="1">Uncharacterized protein</fullName>
    </submittedName>
</protein>